<dbReference type="RefSeq" id="XP_024572183.1">
    <property type="nucleotide sequence ID" value="XM_024728359.1"/>
</dbReference>
<evidence type="ECO:0000256" key="1">
    <source>
        <dbReference type="SAM" id="MobiDB-lite"/>
    </source>
</evidence>
<evidence type="ECO:0000313" key="3">
    <source>
        <dbReference type="Proteomes" id="UP000054928"/>
    </source>
</evidence>
<proteinExistence type="predicted"/>
<dbReference type="GeneID" id="36395199"/>
<dbReference type="AlphaFoldDB" id="A0A0P1A755"/>
<keyword evidence="2" id="KW-0808">Transferase</keyword>
<keyword evidence="3" id="KW-1185">Reference proteome</keyword>
<feature type="region of interest" description="Disordered" evidence="1">
    <location>
        <begin position="67"/>
        <end position="135"/>
    </location>
</feature>
<name>A0A0P1A755_PLAHL</name>
<keyword evidence="2" id="KW-0548">Nucleotidyltransferase</keyword>
<sequence length="170" mass="19298">MHDKSPYQVWTGKKPLMANLKKFGCHAYVNLSKEKRSEFGAKHRSGRLLVSRDAQFMKIVFDGAERTDQHEVVIQDEEEQMSSQSDETDNEDDDDAALKKDFASGSKRHNRSESLGKAVEVSRPKQSRRFRSFEERSAAAQDFEAAYVMDSVGEMSTTFKSAMEFSDVGK</sequence>
<protein>
    <submittedName>
        <fullName evidence="2">FOG: Transposon-encoded proteins with TYA, reverse transcriptase, integrase domains in various combinations</fullName>
    </submittedName>
</protein>
<accession>A0A0P1A755</accession>
<dbReference type="Proteomes" id="UP000054928">
    <property type="component" value="Unassembled WGS sequence"/>
</dbReference>
<dbReference type="EMBL" id="CCYD01000109">
    <property type="protein sequence ID" value="CEG35814.1"/>
    <property type="molecule type" value="Genomic_DNA"/>
</dbReference>
<dbReference type="GO" id="GO:0003964">
    <property type="term" value="F:RNA-directed DNA polymerase activity"/>
    <property type="evidence" value="ECO:0007669"/>
    <property type="project" value="UniProtKB-KW"/>
</dbReference>
<dbReference type="OrthoDB" id="115473at2759"/>
<evidence type="ECO:0000313" key="2">
    <source>
        <dbReference type="EMBL" id="CEG35814.1"/>
    </source>
</evidence>
<organism evidence="2 3">
    <name type="scientific">Plasmopara halstedii</name>
    <name type="common">Downy mildew of sunflower</name>
    <dbReference type="NCBI Taxonomy" id="4781"/>
    <lineage>
        <taxon>Eukaryota</taxon>
        <taxon>Sar</taxon>
        <taxon>Stramenopiles</taxon>
        <taxon>Oomycota</taxon>
        <taxon>Peronosporomycetes</taxon>
        <taxon>Peronosporales</taxon>
        <taxon>Peronosporaceae</taxon>
        <taxon>Plasmopara</taxon>
    </lineage>
</organism>
<keyword evidence="2" id="KW-0695">RNA-directed DNA polymerase</keyword>
<feature type="compositionally biased region" description="Acidic residues" evidence="1">
    <location>
        <begin position="74"/>
        <end position="95"/>
    </location>
</feature>
<reference evidence="3" key="1">
    <citation type="submission" date="2014-09" db="EMBL/GenBank/DDBJ databases">
        <authorList>
            <person name="Sharma Rahul"/>
            <person name="Thines Marco"/>
        </authorList>
    </citation>
    <scope>NUCLEOTIDE SEQUENCE [LARGE SCALE GENOMIC DNA]</scope>
</reference>